<name>A0A9D2RXR4_9FIRM</name>
<reference evidence="2" key="2">
    <citation type="submission" date="2021-04" db="EMBL/GenBank/DDBJ databases">
        <authorList>
            <person name="Gilroy R."/>
        </authorList>
    </citation>
    <scope>NUCLEOTIDE SEQUENCE</scope>
    <source>
        <strain evidence="2">ChiSjej1B19-5720</strain>
    </source>
</reference>
<accession>A0A9D2RXR4</accession>
<comment type="caution">
    <text evidence="2">The sequence shown here is derived from an EMBL/GenBank/DDBJ whole genome shotgun (WGS) entry which is preliminary data.</text>
</comment>
<dbReference type="Gene3D" id="1.20.5.620">
    <property type="entry name" value="F1F0 ATP synthase subunit B, membrane domain"/>
    <property type="match status" value="1"/>
</dbReference>
<keyword evidence="1" id="KW-0175">Coiled coil</keyword>
<dbReference type="Proteomes" id="UP000823842">
    <property type="component" value="Unassembled WGS sequence"/>
</dbReference>
<evidence type="ECO:0000313" key="3">
    <source>
        <dbReference type="Proteomes" id="UP000823842"/>
    </source>
</evidence>
<sequence length="239" mass="27758">IQKEKQENEELKKQIVNLQRSEGGDSGLKEEYDRMCSKMIFLQKQIKIEEEKQNEKNQELETLRGQLKEYENGYQDVIKYVSKAKEDADALLISARTDAEKIISDAQKEADRLLAEAKESSFKKTAEIEKELKLYQLKIEKEMREKERRKDEQMALAKYRFQEYVRTFDGLQRQLGEIYNEIGHLLDNMPERLSDVVGSDAGERTLQEEPKISLNEGYAAEESGKENMPGIHRFAGGEL</sequence>
<dbReference type="EMBL" id="DWYZ01000195">
    <property type="protein sequence ID" value="HJB29160.1"/>
    <property type="molecule type" value="Genomic_DNA"/>
</dbReference>
<protein>
    <submittedName>
        <fullName evidence="2">Uncharacterized protein</fullName>
    </submittedName>
</protein>
<dbReference type="AlphaFoldDB" id="A0A9D2RXR4"/>
<reference evidence="2" key="1">
    <citation type="journal article" date="2021" name="PeerJ">
        <title>Extensive microbial diversity within the chicken gut microbiome revealed by metagenomics and culture.</title>
        <authorList>
            <person name="Gilroy R."/>
            <person name="Ravi A."/>
            <person name="Getino M."/>
            <person name="Pursley I."/>
            <person name="Horton D.L."/>
            <person name="Alikhan N.F."/>
            <person name="Baker D."/>
            <person name="Gharbi K."/>
            <person name="Hall N."/>
            <person name="Watson M."/>
            <person name="Adriaenssens E.M."/>
            <person name="Foster-Nyarko E."/>
            <person name="Jarju S."/>
            <person name="Secka A."/>
            <person name="Antonio M."/>
            <person name="Oren A."/>
            <person name="Chaudhuri R.R."/>
            <person name="La Ragione R."/>
            <person name="Hildebrand F."/>
            <person name="Pallen M.J."/>
        </authorList>
    </citation>
    <scope>NUCLEOTIDE SEQUENCE</scope>
    <source>
        <strain evidence="2">ChiSjej1B19-5720</strain>
    </source>
</reference>
<proteinExistence type="predicted"/>
<feature type="coiled-coil region" evidence="1">
    <location>
        <begin position="1"/>
        <end position="152"/>
    </location>
</feature>
<organism evidence="2 3">
    <name type="scientific">Candidatus Blautia faecavium</name>
    <dbReference type="NCBI Taxonomy" id="2838487"/>
    <lineage>
        <taxon>Bacteria</taxon>
        <taxon>Bacillati</taxon>
        <taxon>Bacillota</taxon>
        <taxon>Clostridia</taxon>
        <taxon>Lachnospirales</taxon>
        <taxon>Lachnospiraceae</taxon>
        <taxon>Blautia</taxon>
    </lineage>
</organism>
<feature type="non-terminal residue" evidence="2">
    <location>
        <position position="1"/>
    </location>
</feature>
<evidence type="ECO:0000256" key="1">
    <source>
        <dbReference type="SAM" id="Coils"/>
    </source>
</evidence>
<gene>
    <name evidence="2" type="ORF">IAA06_10275</name>
</gene>
<evidence type="ECO:0000313" key="2">
    <source>
        <dbReference type="EMBL" id="HJB29160.1"/>
    </source>
</evidence>